<dbReference type="WBParaSite" id="DME_0000747501-mRNA-1">
    <property type="protein sequence ID" value="DME_0000747501-mRNA-1"/>
    <property type="gene ID" value="DME_0000747501"/>
</dbReference>
<dbReference type="PANTHER" id="PTHR23334:SF43">
    <property type="entry name" value="CCAAT_ENHANCER-BINDING PROTEIN HOMOLOG 1-RELATED"/>
    <property type="match status" value="1"/>
</dbReference>
<gene>
    <name evidence="3" type="ORF">DME_LOCUS1768</name>
</gene>
<dbReference type="InterPro" id="IPR004827">
    <property type="entry name" value="bZIP"/>
</dbReference>
<dbReference type="InterPro" id="IPR046347">
    <property type="entry name" value="bZIP_sf"/>
</dbReference>
<evidence type="ECO:0000256" key="1">
    <source>
        <dbReference type="SAM" id="Coils"/>
    </source>
</evidence>
<keyword evidence="5" id="KW-1185">Reference proteome</keyword>
<evidence type="ECO:0000313" key="6">
    <source>
        <dbReference type="WBParaSite" id="DME_0000747501-mRNA-1"/>
    </source>
</evidence>
<dbReference type="Pfam" id="PF07716">
    <property type="entry name" value="bZIP_2"/>
    <property type="match status" value="1"/>
</dbReference>
<sequence>MLCEELQEKDGLDFMNENMDLTPYLNDLNDFIGNDTMYDDMIIDKERFIENLYEDNNLFISKVNDIISNDETGTDNNLTKASPVFQFKDIKVENSEEDIIFKAECSTSSNRNPKVDNDNLVYIPKIKPRKYSFKPEAEKESLTYRLKREKNNDAVRKSRSKAKQQQKMKDVQIASLQCCVKALEKTISEKESRISVLQNLLKDTQNQNKKLSNELKTLKRQINMLNLLNDCCQCSRKSDC</sequence>
<accession>A0A0N4UIN9</accession>
<dbReference type="AlphaFoldDB" id="A0A0N4UIN9"/>
<dbReference type="Proteomes" id="UP000274756">
    <property type="component" value="Unassembled WGS sequence"/>
</dbReference>
<evidence type="ECO:0000259" key="2">
    <source>
        <dbReference type="Pfam" id="PF07716"/>
    </source>
</evidence>
<feature type="coiled-coil region" evidence="1">
    <location>
        <begin position="180"/>
        <end position="228"/>
    </location>
</feature>
<dbReference type="Proteomes" id="UP000038040">
    <property type="component" value="Unplaced"/>
</dbReference>
<evidence type="ECO:0000313" key="4">
    <source>
        <dbReference type="Proteomes" id="UP000038040"/>
    </source>
</evidence>
<dbReference type="InterPro" id="IPR031106">
    <property type="entry name" value="C/EBP"/>
</dbReference>
<evidence type="ECO:0000313" key="5">
    <source>
        <dbReference type="Proteomes" id="UP000274756"/>
    </source>
</evidence>
<dbReference type="SUPFAM" id="SSF57959">
    <property type="entry name" value="Leucine zipper domain"/>
    <property type="match status" value="1"/>
</dbReference>
<dbReference type="PANTHER" id="PTHR23334">
    <property type="entry name" value="CCAAT/ENHANCER BINDING PROTEIN"/>
    <property type="match status" value="1"/>
</dbReference>
<protein>
    <submittedName>
        <fullName evidence="6">BZIP domain-containing protein</fullName>
    </submittedName>
</protein>
<reference evidence="6" key="1">
    <citation type="submission" date="2017-02" db="UniProtKB">
        <authorList>
            <consortium name="WormBaseParasite"/>
        </authorList>
    </citation>
    <scope>IDENTIFICATION</scope>
</reference>
<dbReference type="OrthoDB" id="10039716at2759"/>
<dbReference type="STRING" id="318479.A0A0N4UIN9"/>
<evidence type="ECO:0000313" key="3">
    <source>
        <dbReference type="EMBL" id="VDN51795.1"/>
    </source>
</evidence>
<dbReference type="GO" id="GO:0000978">
    <property type="term" value="F:RNA polymerase II cis-regulatory region sequence-specific DNA binding"/>
    <property type="evidence" value="ECO:0007669"/>
    <property type="project" value="TreeGrafter"/>
</dbReference>
<dbReference type="GO" id="GO:0000981">
    <property type="term" value="F:DNA-binding transcription factor activity, RNA polymerase II-specific"/>
    <property type="evidence" value="ECO:0007669"/>
    <property type="project" value="TreeGrafter"/>
</dbReference>
<proteinExistence type="predicted"/>
<dbReference type="GO" id="GO:0006351">
    <property type="term" value="P:DNA-templated transcription"/>
    <property type="evidence" value="ECO:0007669"/>
    <property type="project" value="InterPro"/>
</dbReference>
<dbReference type="Gene3D" id="1.20.5.170">
    <property type="match status" value="1"/>
</dbReference>
<feature type="domain" description="BZIP" evidence="2">
    <location>
        <begin position="142"/>
        <end position="176"/>
    </location>
</feature>
<reference evidence="3 5" key="2">
    <citation type="submission" date="2018-11" db="EMBL/GenBank/DDBJ databases">
        <authorList>
            <consortium name="Pathogen Informatics"/>
        </authorList>
    </citation>
    <scope>NUCLEOTIDE SEQUENCE [LARGE SCALE GENOMIC DNA]</scope>
</reference>
<keyword evidence="1" id="KW-0175">Coiled coil</keyword>
<name>A0A0N4UIN9_DRAME</name>
<organism evidence="4 6">
    <name type="scientific">Dracunculus medinensis</name>
    <name type="common">Guinea worm</name>
    <dbReference type="NCBI Taxonomy" id="318479"/>
    <lineage>
        <taxon>Eukaryota</taxon>
        <taxon>Metazoa</taxon>
        <taxon>Ecdysozoa</taxon>
        <taxon>Nematoda</taxon>
        <taxon>Chromadorea</taxon>
        <taxon>Rhabditida</taxon>
        <taxon>Spirurina</taxon>
        <taxon>Dracunculoidea</taxon>
        <taxon>Dracunculidae</taxon>
        <taxon>Dracunculus</taxon>
    </lineage>
</organism>
<dbReference type="EMBL" id="UYYG01000031">
    <property type="protein sequence ID" value="VDN51795.1"/>
    <property type="molecule type" value="Genomic_DNA"/>
</dbReference>